<proteinExistence type="predicted"/>
<organism evidence="1 2">
    <name type="scientific">Paramecium octaurelia</name>
    <dbReference type="NCBI Taxonomy" id="43137"/>
    <lineage>
        <taxon>Eukaryota</taxon>
        <taxon>Sar</taxon>
        <taxon>Alveolata</taxon>
        <taxon>Ciliophora</taxon>
        <taxon>Intramacronucleata</taxon>
        <taxon>Oligohymenophorea</taxon>
        <taxon>Peniculida</taxon>
        <taxon>Parameciidae</taxon>
        <taxon>Paramecium</taxon>
    </lineage>
</organism>
<accession>A0A8S1W8G4</accession>
<gene>
    <name evidence="1" type="ORF">POCTA_138.1.T0850050</name>
</gene>
<dbReference type="OrthoDB" id="10441668at2759"/>
<keyword evidence="2" id="KW-1185">Reference proteome</keyword>
<reference evidence="1" key="1">
    <citation type="submission" date="2021-01" db="EMBL/GenBank/DDBJ databases">
        <authorList>
            <consortium name="Genoscope - CEA"/>
            <person name="William W."/>
        </authorList>
    </citation>
    <scope>NUCLEOTIDE SEQUENCE</scope>
</reference>
<evidence type="ECO:0000313" key="2">
    <source>
        <dbReference type="Proteomes" id="UP000683925"/>
    </source>
</evidence>
<comment type="caution">
    <text evidence="1">The sequence shown here is derived from an EMBL/GenBank/DDBJ whole genome shotgun (WGS) entry which is preliminary data.</text>
</comment>
<name>A0A8S1W8G4_PAROT</name>
<dbReference type="EMBL" id="CAJJDP010000084">
    <property type="protein sequence ID" value="CAD8185227.1"/>
    <property type="molecule type" value="Genomic_DNA"/>
</dbReference>
<dbReference type="Proteomes" id="UP000683925">
    <property type="component" value="Unassembled WGS sequence"/>
</dbReference>
<evidence type="ECO:0000313" key="1">
    <source>
        <dbReference type="EMBL" id="CAD8185227.1"/>
    </source>
</evidence>
<dbReference type="AlphaFoldDB" id="A0A8S1W8G4"/>
<protein>
    <submittedName>
        <fullName evidence="1">Uncharacterized protein</fullName>
    </submittedName>
</protein>
<sequence>METSLKINVLFIKEKSCYSIRKKKTILRDGNVSNVSLKLINNSNQFLNLLLKQLGFVKTSKRYNAIMGNTPQILFTTINNGYFKHVPQWKITNVQYTVKILSQQAKIILAQRSYVLFAQWNKKKDMINYLNNKKRIILDNALEIQEYNLNILKELKDSLLNYKIRIEQNINKFFENLECNVNLIINSYKYQSEFIKDISSDNIDLMIKQLSKTEVIQTNFRDIKENITINIQKLQTSKEMDALYESLNKLCLQNRGNIFEFLNQFKKDGKVQLKTPSINCKNIISYLQKDWCDTIEFDQSSTRVIHGSFTHIKQCELKKGEIKLINKFYGHEWMVTCLKFLQKSDLFFQEEEIIKLNYGLIQQPTKNIQEFQLAIHQ</sequence>